<proteinExistence type="predicted"/>
<dbReference type="Proteomes" id="UP001243375">
    <property type="component" value="Unassembled WGS sequence"/>
</dbReference>
<evidence type="ECO:0000313" key="1">
    <source>
        <dbReference type="EMBL" id="KAJ9114752.1"/>
    </source>
</evidence>
<reference evidence="1" key="1">
    <citation type="submission" date="2023-04" db="EMBL/GenBank/DDBJ databases">
        <title>Draft Genome sequencing of Naganishia species isolated from polar environments using Oxford Nanopore Technology.</title>
        <authorList>
            <person name="Leo P."/>
            <person name="Venkateswaran K."/>
        </authorList>
    </citation>
    <scope>NUCLEOTIDE SEQUENCE</scope>
    <source>
        <strain evidence="1">MNA-CCFEE 5425</strain>
    </source>
</reference>
<name>A0ACC2WW35_9TREE</name>
<accession>A0ACC2WW35</accession>
<gene>
    <name evidence="1" type="ORF">QFC22_005628</name>
</gene>
<comment type="caution">
    <text evidence="1">The sequence shown here is derived from an EMBL/GenBank/DDBJ whole genome shotgun (WGS) entry which is preliminary data.</text>
</comment>
<evidence type="ECO:0000313" key="2">
    <source>
        <dbReference type="Proteomes" id="UP001243375"/>
    </source>
</evidence>
<keyword evidence="2" id="KW-1185">Reference proteome</keyword>
<organism evidence="1 2">
    <name type="scientific">Naganishia vaughanmartiniae</name>
    <dbReference type="NCBI Taxonomy" id="1424756"/>
    <lineage>
        <taxon>Eukaryota</taxon>
        <taxon>Fungi</taxon>
        <taxon>Dikarya</taxon>
        <taxon>Basidiomycota</taxon>
        <taxon>Agaricomycotina</taxon>
        <taxon>Tremellomycetes</taxon>
        <taxon>Filobasidiales</taxon>
        <taxon>Filobasidiaceae</taxon>
        <taxon>Naganishia</taxon>
    </lineage>
</organism>
<dbReference type="EMBL" id="JASBWU010000018">
    <property type="protein sequence ID" value="KAJ9114752.1"/>
    <property type="molecule type" value="Genomic_DNA"/>
</dbReference>
<sequence length="683" mass="72172">MIDSLPTGPTDLAYSVALAVAESALDDHPSLTATGKMTNGMYLYDNTAITNNIDIHMDTPQRTSRRDSSRDLPKPSKGTASPWNCKPFSMIPSPSSRTSSPVTTQTFTTTTATVPVTAPVGEARTNDPVLPPGLFATADKEPRNMRATAPVFSCRSSSAGKTHVRSQSELLPSAQISSPHRSTTVPQPHAPGDSQRYLGRPTYHRATASVAGVPRDKEEGMLPFPRDVLATTSRISFPSGTTSTLAATTHATSHGAAAAADKSIPAPRGRAGLPTLAEITAHYRAQGRTHSVTVSELQEIASPPLTSSPLPDTHASRAPASSTVEEKVSSPAMIKRYSLESNDSYGSSQSYTSRSSADDTDSGMPTTPPPCDIMAFDISAKAMPSSTGVNGESRLPSFLRDRASPNVRKYSSPAPATSTSSTNSTLAKALAKHRRRAVSQYTASSPAPGSTSPGHARRTGSMDSYPMVGTPSARSILGIGPATPMVQVTPPSTKIPSSATFTATSRLDNGNASGDEFNQSATRRWPRSMRPSASSGHTMMQQINDERSCPPVASKFLSTGSPATTATRPQVTTTTLPIAPMISFTPPTAPPAKADSSTCAEFEALVVDARVRRTGPQSRTQTPRSPLTNHHNTGRGRDGKDKDEEDNLRRQRAERMMSALGKRRTDVHSASSAGPRTGVVMGL</sequence>
<protein>
    <submittedName>
        <fullName evidence="1">Uncharacterized protein</fullName>
    </submittedName>
</protein>